<feature type="compositionally biased region" description="Polar residues" evidence="1">
    <location>
        <begin position="24"/>
        <end position="54"/>
    </location>
</feature>
<feature type="compositionally biased region" description="Basic and acidic residues" evidence="1">
    <location>
        <begin position="260"/>
        <end position="271"/>
    </location>
</feature>
<dbReference type="CDD" id="cd09487">
    <property type="entry name" value="SAM_superfamily"/>
    <property type="match status" value="1"/>
</dbReference>
<dbReference type="InterPro" id="IPR036872">
    <property type="entry name" value="CH_dom_sf"/>
</dbReference>
<evidence type="ECO:0000256" key="1">
    <source>
        <dbReference type="SAM" id="MobiDB-lite"/>
    </source>
</evidence>
<feature type="region of interest" description="Disordered" evidence="1">
    <location>
        <begin position="1"/>
        <end position="65"/>
    </location>
</feature>
<gene>
    <name evidence="3" type="ORF">PMEA_00013268</name>
</gene>
<evidence type="ECO:0000313" key="4">
    <source>
        <dbReference type="Proteomes" id="UP001159428"/>
    </source>
</evidence>
<dbReference type="Proteomes" id="UP001159428">
    <property type="component" value="Unassembled WGS sequence"/>
</dbReference>
<dbReference type="EMBL" id="CALNXJ010000023">
    <property type="protein sequence ID" value="CAH3128072.1"/>
    <property type="molecule type" value="Genomic_DNA"/>
</dbReference>
<feature type="region of interest" description="Disordered" evidence="1">
    <location>
        <begin position="411"/>
        <end position="639"/>
    </location>
</feature>
<dbReference type="SUPFAM" id="SSF47576">
    <property type="entry name" value="Calponin-homology domain, CH-domain"/>
    <property type="match status" value="1"/>
</dbReference>
<dbReference type="Pfam" id="PF00307">
    <property type="entry name" value="CH"/>
    <property type="match status" value="1"/>
</dbReference>
<protein>
    <recommendedName>
        <fullName evidence="2">Calponin-homology (CH) domain-containing protein</fullName>
    </recommendedName>
</protein>
<dbReference type="InterPro" id="IPR001715">
    <property type="entry name" value="CH_dom"/>
</dbReference>
<dbReference type="Gene3D" id="1.10.150.50">
    <property type="entry name" value="Transcription Factor, Ets-1"/>
    <property type="match status" value="1"/>
</dbReference>
<feature type="compositionally biased region" description="Polar residues" evidence="1">
    <location>
        <begin position="552"/>
        <end position="566"/>
    </location>
</feature>
<reference evidence="3 4" key="1">
    <citation type="submission" date="2022-05" db="EMBL/GenBank/DDBJ databases">
        <authorList>
            <consortium name="Genoscope - CEA"/>
            <person name="William W."/>
        </authorList>
    </citation>
    <scope>NUCLEOTIDE SEQUENCE [LARGE SCALE GENOMIC DNA]</scope>
</reference>
<feature type="region of interest" description="Disordered" evidence="1">
    <location>
        <begin position="236"/>
        <end position="272"/>
    </location>
</feature>
<keyword evidence="4" id="KW-1185">Reference proteome</keyword>
<proteinExistence type="predicted"/>
<dbReference type="Pfam" id="PF07647">
    <property type="entry name" value="SAM_2"/>
    <property type="match status" value="1"/>
</dbReference>
<feature type="compositionally biased region" description="Basic and acidic residues" evidence="1">
    <location>
        <begin position="734"/>
        <end position="755"/>
    </location>
</feature>
<evidence type="ECO:0000313" key="3">
    <source>
        <dbReference type="EMBL" id="CAH3128072.1"/>
    </source>
</evidence>
<dbReference type="SUPFAM" id="SSF47769">
    <property type="entry name" value="SAM/Pointed domain"/>
    <property type="match status" value="1"/>
</dbReference>
<dbReference type="Gene3D" id="1.10.418.10">
    <property type="entry name" value="Calponin-like domain"/>
    <property type="match status" value="1"/>
</dbReference>
<feature type="compositionally biased region" description="Polar residues" evidence="1">
    <location>
        <begin position="416"/>
        <end position="438"/>
    </location>
</feature>
<dbReference type="PROSITE" id="PS50021">
    <property type="entry name" value="CH"/>
    <property type="match status" value="1"/>
</dbReference>
<organism evidence="3 4">
    <name type="scientific">Pocillopora meandrina</name>
    <dbReference type="NCBI Taxonomy" id="46732"/>
    <lineage>
        <taxon>Eukaryota</taxon>
        <taxon>Metazoa</taxon>
        <taxon>Cnidaria</taxon>
        <taxon>Anthozoa</taxon>
        <taxon>Hexacorallia</taxon>
        <taxon>Scleractinia</taxon>
        <taxon>Astrocoeniina</taxon>
        <taxon>Pocilloporidae</taxon>
        <taxon>Pocillopora</taxon>
    </lineage>
</organism>
<dbReference type="InterPro" id="IPR013761">
    <property type="entry name" value="SAM/pointed_sf"/>
</dbReference>
<feature type="compositionally biased region" description="Polar residues" evidence="1">
    <location>
        <begin position="530"/>
        <end position="542"/>
    </location>
</feature>
<name>A0AAU9WW32_9CNID</name>
<comment type="caution">
    <text evidence="3">The sequence shown here is derived from an EMBL/GenBank/DDBJ whole genome shotgun (WGS) entry which is preliminary data.</text>
</comment>
<dbReference type="SMART" id="SM00033">
    <property type="entry name" value="CH"/>
    <property type="match status" value="1"/>
</dbReference>
<dbReference type="AlphaFoldDB" id="A0AAU9WW32"/>
<sequence>MTDTKHSRGHSRKLKVGVGGKPVQSWQNEVEMQPTSSLGRATAAQNTDSLQENGPSRHPVAQGTQQAFAATIPRGKKEATTFPAFHSKNAPVKVSVTGEWALKECEEHTFWANNLLKRGKRRLISDIRRSIGDGQTLVYVLETLAGQKIPGVYARPVTRAQKLENLQLCMSFMGNRNINLQGIYVGDLIDGNVKSVLNLCRNIKAQFEGGWVSPDGPRPGSSGSTKEEDFRLMNGTAPQHTLTNGYDVDPRLHGNSSGYHSDDASPMKKSEGAPFQEFRMPGMLDSHDDHSRKIVQPSDVVIMSRTELNKRGVLQTSENPQIRTNGTISLEERLKTLLSSPNPGGQAGEETEEELIIPPPPKGNHFDDDDDDDGDVERRLQSLLDVAEEDKPDMEMKTKDFSGLKELDRIGYVPSHPSQKTRNVQRGRSQARTSSFTGSGKPARGAKLPAAPLKRQTRLESDSPVQSPRFHRKLATAVGLPTRATVVASEVQASRPQTQRAKERSGGENSTYSESGHAKRLVKGEGTPPKNFQRTNSRSSFLKQVAEKLADRSTTPTVSGSESVSPAETPMLPTLSPASSVGTFVFVSESDSSGLSSDEEEENRRWRRRPSVSSNRSRGGRDKRNSLASGKAKSTPDLQEIRTQLEFLEEMYSEILNSKDVESKDSKKSSNKFSQRAAAMQASLTSYKKQRNKDIKAVNKRFGRLESHVVTLARSVAHLSSELRSQASLSQDVDDMRRQVQDQQLKTKEEGDPAKESAQLQSRVKKLKSFFGEDPPLLALFLKKLGYERFVDNFEAEQVGILEVAYMTEERLQGLGIPLGPRLRIMEEVKKFALEHTKKVR</sequence>
<dbReference type="SMART" id="SM00454">
    <property type="entry name" value="SAM"/>
    <property type="match status" value="1"/>
</dbReference>
<dbReference type="CDD" id="cd21212">
    <property type="entry name" value="CH_NAV2-like"/>
    <property type="match status" value="1"/>
</dbReference>
<evidence type="ECO:0000259" key="2">
    <source>
        <dbReference type="PROSITE" id="PS50021"/>
    </source>
</evidence>
<feature type="domain" description="Calponin-homology (CH)" evidence="2">
    <location>
        <begin position="102"/>
        <end position="208"/>
    </location>
</feature>
<feature type="region of interest" description="Disordered" evidence="1">
    <location>
        <begin position="337"/>
        <end position="375"/>
    </location>
</feature>
<feature type="region of interest" description="Disordered" evidence="1">
    <location>
        <begin position="727"/>
        <end position="759"/>
    </location>
</feature>
<accession>A0AAU9WW32</accession>
<dbReference type="InterPro" id="IPR001660">
    <property type="entry name" value="SAM"/>
</dbReference>